<proteinExistence type="predicted"/>
<dbReference type="Proteomes" id="UP000215902">
    <property type="component" value="Unassembled WGS sequence"/>
</dbReference>
<dbReference type="InterPro" id="IPR000210">
    <property type="entry name" value="BTB/POZ_dom"/>
</dbReference>
<dbReference type="CDD" id="cd18501">
    <property type="entry name" value="BACK_ANKFY1_Rank5"/>
    <property type="match status" value="1"/>
</dbReference>
<keyword evidence="3 7" id="KW-0863">Zinc-finger</keyword>
<dbReference type="SUPFAM" id="SSF57903">
    <property type="entry name" value="FYVE/PHD zinc finger"/>
    <property type="match status" value="1"/>
</dbReference>
<evidence type="ECO:0000256" key="8">
    <source>
        <dbReference type="SAM" id="Coils"/>
    </source>
</evidence>
<dbReference type="InterPro" id="IPR049765">
    <property type="entry name" value="ANFY1_BTB_POZ"/>
</dbReference>
<dbReference type="Gene3D" id="3.30.710.10">
    <property type="entry name" value="Potassium Channel Kv1.1, Chain A"/>
    <property type="match status" value="1"/>
</dbReference>
<feature type="repeat" description="ANK" evidence="6">
    <location>
        <begin position="473"/>
        <end position="505"/>
    </location>
</feature>
<dbReference type="PROSITE" id="PS50088">
    <property type="entry name" value="ANK_REPEAT"/>
    <property type="match status" value="9"/>
</dbReference>
<keyword evidence="11" id="KW-1185">Reference proteome</keyword>
<feature type="repeat" description="ANK" evidence="6">
    <location>
        <begin position="749"/>
        <end position="782"/>
    </location>
</feature>
<feature type="repeat" description="ANK" evidence="6">
    <location>
        <begin position="1000"/>
        <end position="1032"/>
    </location>
</feature>
<feature type="repeat" description="ANK" evidence="6">
    <location>
        <begin position="890"/>
        <end position="913"/>
    </location>
</feature>
<dbReference type="SMART" id="SM00225">
    <property type="entry name" value="BTB"/>
    <property type="match status" value="1"/>
</dbReference>
<dbReference type="EMBL" id="NIVC01000976">
    <property type="protein sequence ID" value="PAA74124.1"/>
    <property type="molecule type" value="Genomic_DNA"/>
</dbReference>
<feature type="repeat" description="ANK" evidence="6">
    <location>
        <begin position="924"/>
        <end position="946"/>
    </location>
</feature>
<reference evidence="10 11" key="1">
    <citation type="submission" date="2017-06" db="EMBL/GenBank/DDBJ databases">
        <title>A platform for efficient transgenesis in Macrostomum lignano, a flatworm model organism for stem cell research.</title>
        <authorList>
            <person name="Berezikov E."/>
        </authorList>
    </citation>
    <scope>NUCLEOTIDE SEQUENCE [LARGE SCALE GENOMIC DNA]</scope>
    <source>
        <strain evidence="10">DV1</strain>
        <tissue evidence="10">Whole organism</tissue>
    </source>
</reference>
<dbReference type="PRINTS" id="PR01415">
    <property type="entry name" value="ANKYRIN"/>
</dbReference>
<dbReference type="InterPro" id="IPR011011">
    <property type="entry name" value="Znf_FYVE_PHD"/>
</dbReference>
<feature type="domain" description="FYVE-type" evidence="9">
    <location>
        <begin position="1063"/>
        <end position="1123"/>
    </location>
</feature>
<evidence type="ECO:0000256" key="7">
    <source>
        <dbReference type="PROSITE-ProRule" id="PRU00091"/>
    </source>
</evidence>
<dbReference type="InterPro" id="IPR051165">
    <property type="entry name" value="Multifunctional_ANK_Repeat"/>
</dbReference>
<dbReference type="InterPro" id="IPR013083">
    <property type="entry name" value="Znf_RING/FYVE/PHD"/>
</dbReference>
<accession>A0A267FLP1</accession>
<dbReference type="InterPro" id="IPR002110">
    <property type="entry name" value="Ankyrin_rpt"/>
</dbReference>
<sequence length="1130" mass="121735">NKKLQTHLKLLREEFLTLQQKHNKLKQQYDALLAENTLSSGTSSSSSTGNTFVSNLLSVVGKMCFKSKYSDIVFQLADDSSIPGHRFVLQARQSQWGAPDGLDSAVDIDLSDLPVDVSRTLISWAYTDLADLTGRDEEFCLSLLGAASKFGLPGLVEACERALVPVACVANCIRLYMLADELKAAALKAHCSAIISEHWSDFAPEDFSAMPAPLLLDMLESKLDFPLHAAVKSKRDDVVFLYLSRHFNQDRSSVNQLDSKGEHPLGLALSLKLEGIAENLLAHNANLNSRDPDGFSLLHRAIRDEDEFAAAFLITRGCDVNCEAPANRRSPLHQCAAAVSDCLFSIAEQLVIKGARVNAQDADGASPLHLAVSAGNSSVFGLLLSHPDLDANLADAAGSVPLWLTLRRVDGGPGDAEARRMCAELVRKGASPDATGTRFHGDSLLHRCARDRMEQAAIYLCQLGAKPNTRNERGETPLHTAAHLGLAGLAKALLAAGADPNTQMTGCLQPSGESDVTMQTAIHLAICGGHRQLVQTLLVSDLSVRDSQGNSAFSLALWNGMVDVADQLLRAGACINEANAEGLSLLQQAVLLHSARAALFLIEHGADIHYVNPSGESSLQLAIKAQLPAVVKVLCQRGANLETGCPLSLALEAGQEEMAAILIEHGASVTPWLPGPEAGQERTLLQQLLDGGQERSAVFLIRRGAEVNVITRGCEDKQTPLHVCAQWGLEGATHALIERNADVNAQDADGNTPLHLAIQGGHMTVVSLLLSHPGLDLRLRNARGATPFASAMESRSQRVAQAIVDREPTAPELRDNQGRNFLHKAVLKADLDSVLFLISISADVNSRVRDQTELAPLHLCVAAPSTDATSSVARHLLLAGADPNARTSGQRRTPLHLACAAGNCDLAGILLENESVEVNCTDDGGETPLHLAMREGHLPVCRLLLQQHRRPRPQLLSAANIRGQTPLHLLAQYGRENAASIFDCVMAAEPQTSVDLPDAEGNTALLLAYIQGNVRLCTALVRAGASLGAINKYGKTVFNHQVPTTSKQLLHTLLDILDKEPGWVDGDFCLECGTRFSLKTRKHHCRHCGRLLCASCSKQQCAIVKYGMRKPERVCQFCFDYITCRYGVSD</sequence>
<dbReference type="InterPro" id="IPR049763">
    <property type="entry name" value="ANKFY1_BACK"/>
</dbReference>
<comment type="caution">
    <text evidence="10">The sequence shown here is derived from an EMBL/GenBank/DDBJ whole genome shotgun (WGS) entry which is preliminary data.</text>
</comment>
<dbReference type="GO" id="GO:0008270">
    <property type="term" value="F:zinc ion binding"/>
    <property type="evidence" value="ECO:0007669"/>
    <property type="project" value="UniProtKB-KW"/>
</dbReference>
<evidence type="ECO:0000256" key="1">
    <source>
        <dbReference type="ARBA" id="ARBA00022723"/>
    </source>
</evidence>
<dbReference type="SMART" id="SM00064">
    <property type="entry name" value="FYVE"/>
    <property type="match status" value="1"/>
</dbReference>
<evidence type="ECO:0000256" key="3">
    <source>
        <dbReference type="ARBA" id="ARBA00022771"/>
    </source>
</evidence>
<dbReference type="InterPro" id="IPR011333">
    <property type="entry name" value="SKP1/BTB/POZ_sf"/>
</dbReference>
<dbReference type="PROSITE" id="PS50178">
    <property type="entry name" value="ZF_FYVE"/>
    <property type="match status" value="1"/>
</dbReference>
<gene>
    <name evidence="10" type="ORF">BOX15_Mlig003383g1</name>
</gene>
<evidence type="ECO:0000256" key="4">
    <source>
        <dbReference type="ARBA" id="ARBA00022833"/>
    </source>
</evidence>
<keyword evidence="2" id="KW-0677">Repeat</keyword>
<dbReference type="InterPro" id="IPR036770">
    <property type="entry name" value="Ankyrin_rpt-contain_sf"/>
</dbReference>
<protein>
    <recommendedName>
        <fullName evidence="9">FYVE-type domain-containing protein</fullName>
    </recommendedName>
</protein>
<evidence type="ECO:0000313" key="10">
    <source>
        <dbReference type="EMBL" id="PAA74124.1"/>
    </source>
</evidence>
<feature type="repeat" description="ANK" evidence="6">
    <location>
        <begin position="716"/>
        <end position="748"/>
    </location>
</feature>
<keyword evidence="5 6" id="KW-0040">ANK repeat</keyword>
<dbReference type="SUPFAM" id="SSF48403">
    <property type="entry name" value="Ankyrin repeat"/>
    <property type="match status" value="3"/>
</dbReference>
<feature type="repeat" description="ANK" evidence="6">
    <location>
        <begin position="363"/>
        <end position="386"/>
    </location>
</feature>
<feature type="non-terminal residue" evidence="10">
    <location>
        <position position="1"/>
    </location>
</feature>
<evidence type="ECO:0000259" key="9">
    <source>
        <dbReference type="PROSITE" id="PS50178"/>
    </source>
</evidence>
<dbReference type="Pfam" id="PF01363">
    <property type="entry name" value="FYVE"/>
    <property type="match status" value="1"/>
</dbReference>
<keyword evidence="4" id="KW-0862">Zinc</keyword>
<dbReference type="InterPro" id="IPR000306">
    <property type="entry name" value="Znf_FYVE"/>
</dbReference>
<dbReference type="Pfam" id="PF12796">
    <property type="entry name" value="Ank_2"/>
    <property type="match status" value="6"/>
</dbReference>
<dbReference type="PANTHER" id="PTHR24123">
    <property type="entry name" value="ANKYRIN REPEAT-CONTAINING"/>
    <property type="match status" value="1"/>
</dbReference>
<dbReference type="InterPro" id="IPR017455">
    <property type="entry name" value="Znf_FYVE-rel"/>
</dbReference>
<dbReference type="OrthoDB" id="2306477at2759"/>
<keyword evidence="1" id="KW-0479">Metal-binding</keyword>
<dbReference type="SMART" id="SM00248">
    <property type="entry name" value="ANK"/>
    <property type="match status" value="23"/>
</dbReference>
<dbReference type="Pfam" id="PF00651">
    <property type="entry name" value="BTB"/>
    <property type="match status" value="1"/>
</dbReference>
<dbReference type="CDD" id="cd18303">
    <property type="entry name" value="BTB_POZ_Rank-5"/>
    <property type="match status" value="1"/>
</dbReference>
<name>A0A267FLP1_9PLAT</name>
<feature type="repeat" description="ANK" evidence="6">
    <location>
        <begin position="817"/>
        <end position="849"/>
    </location>
</feature>
<feature type="coiled-coil region" evidence="8">
    <location>
        <begin position="1"/>
        <end position="35"/>
    </location>
</feature>
<evidence type="ECO:0000256" key="5">
    <source>
        <dbReference type="ARBA" id="ARBA00023043"/>
    </source>
</evidence>
<dbReference type="AlphaFoldDB" id="A0A267FLP1"/>
<organism evidence="10 11">
    <name type="scientific">Macrostomum lignano</name>
    <dbReference type="NCBI Taxonomy" id="282301"/>
    <lineage>
        <taxon>Eukaryota</taxon>
        <taxon>Metazoa</taxon>
        <taxon>Spiralia</taxon>
        <taxon>Lophotrochozoa</taxon>
        <taxon>Platyhelminthes</taxon>
        <taxon>Rhabditophora</taxon>
        <taxon>Macrostomorpha</taxon>
        <taxon>Macrostomida</taxon>
        <taxon>Macrostomidae</taxon>
        <taxon>Macrostomum</taxon>
    </lineage>
</organism>
<dbReference type="Gene3D" id="3.30.40.10">
    <property type="entry name" value="Zinc/RING finger domain, C3HC4 (zinc finger)"/>
    <property type="match status" value="1"/>
</dbReference>
<dbReference type="PROSITE" id="PS50297">
    <property type="entry name" value="ANK_REP_REGION"/>
    <property type="match status" value="6"/>
</dbReference>
<evidence type="ECO:0000313" key="11">
    <source>
        <dbReference type="Proteomes" id="UP000215902"/>
    </source>
</evidence>
<dbReference type="Gene3D" id="1.25.40.20">
    <property type="entry name" value="Ankyrin repeat-containing domain"/>
    <property type="match status" value="5"/>
</dbReference>
<dbReference type="STRING" id="282301.A0A267FLP1"/>
<keyword evidence="8" id="KW-0175">Coiled coil</keyword>
<evidence type="ECO:0000256" key="6">
    <source>
        <dbReference type="PROSITE-ProRule" id="PRU00023"/>
    </source>
</evidence>
<dbReference type="SUPFAM" id="SSF54695">
    <property type="entry name" value="POZ domain"/>
    <property type="match status" value="1"/>
</dbReference>
<feature type="repeat" description="ANK" evidence="6">
    <location>
        <begin position="548"/>
        <end position="580"/>
    </location>
</feature>
<evidence type="ECO:0000256" key="2">
    <source>
        <dbReference type="ARBA" id="ARBA00022737"/>
    </source>
</evidence>
<dbReference type="PANTHER" id="PTHR24123:SF33">
    <property type="entry name" value="PROTEIN HOS4"/>
    <property type="match status" value="1"/>
</dbReference>